<proteinExistence type="predicted"/>
<name>A0AAW1DKE4_9HEMI</name>
<comment type="caution">
    <text evidence="1">The sequence shown here is derived from an EMBL/GenBank/DDBJ whole genome shotgun (WGS) entry which is preliminary data.</text>
</comment>
<gene>
    <name evidence="1" type="ORF">O3M35_000146</name>
</gene>
<accession>A0AAW1DKE4</accession>
<keyword evidence="2" id="KW-1185">Reference proteome</keyword>
<dbReference type="Proteomes" id="UP001461498">
    <property type="component" value="Unassembled WGS sequence"/>
</dbReference>
<evidence type="ECO:0000313" key="2">
    <source>
        <dbReference type="Proteomes" id="UP001461498"/>
    </source>
</evidence>
<dbReference type="AlphaFoldDB" id="A0AAW1DKE4"/>
<organism evidence="1 2">
    <name type="scientific">Rhynocoris fuscipes</name>
    <dbReference type="NCBI Taxonomy" id="488301"/>
    <lineage>
        <taxon>Eukaryota</taxon>
        <taxon>Metazoa</taxon>
        <taxon>Ecdysozoa</taxon>
        <taxon>Arthropoda</taxon>
        <taxon>Hexapoda</taxon>
        <taxon>Insecta</taxon>
        <taxon>Pterygota</taxon>
        <taxon>Neoptera</taxon>
        <taxon>Paraneoptera</taxon>
        <taxon>Hemiptera</taxon>
        <taxon>Heteroptera</taxon>
        <taxon>Panheteroptera</taxon>
        <taxon>Cimicomorpha</taxon>
        <taxon>Reduviidae</taxon>
        <taxon>Harpactorinae</taxon>
        <taxon>Harpactorini</taxon>
        <taxon>Rhynocoris</taxon>
    </lineage>
</organism>
<protein>
    <submittedName>
        <fullName evidence="1">Uncharacterized protein</fullName>
    </submittedName>
</protein>
<reference evidence="1 2" key="1">
    <citation type="submission" date="2022-12" db="EMBL/GenBank/DDBJ databases">
        <title>Chromosome-level genome assembly of true bugs.</title>
        <authorList>
            <person name="Ma L."/>
            <person name="Li H."/>
        </authorList>
    </citation>
    <scope>NUCLEOTIDE SEQUENCE [LARGE SCALE GENOMIC DNA]</scope>
    <source>
        <strain evidence="1">Lab_2022b</strain>
    </source>
</reference>
<dbReference type="EMBL" id="JAPXFL010000001">
    <property type="protein sequence ID" value="KAK9511506.1"/>
    <property type="molecule type" value="Genomic_DNA"/>
</dbReference>
<evidence type="ECO:0000313" key="1">
    <source>
        <dbReference type="EMBL" id="KAK9511506.1"/>
    </source>
</evidence>
<sequence>MKTSLIITVLLGYTCIGYSEAWLMNINRQVDDLLYDLNSKATSAPVHIGDFSIAEVKFHNVTIKDLSTLRRSDVAWAKINGNQALVNTDISLGTLVISVESMLIDGNSVPIEFHVGGNAALVEAVITNFTTPERCQYKYTNIDFNYFSNVKTRSPIDKYNNLNLTKLFRDFMRYYFNNLIKEKHVLDLLQSIEPLCRINLFITY</sequence>